<proteinExistence type="predicted"/>
<feature type="transmembrane region" description="Helical" evidence="1">
    <location>
        <begin position="324"/>
        <end position="342"/>
    </location>
</feature>
<keyword evidence="1" id="KW-0472">Membrane</keyword>
<feature type="transmembrane region" description="Helical" evidence="1">
    <location>
        <begin position="44"/>
        <end position="61"/>
    </location>
</feature>
<feature type="transmembrane region" description="Helical" evidence="1">
    <location>
        <begin position="127"/>
        <end position="150"/>
    </location>
</feature>
<keyword evidence="1" id="KW-1133">Transmembrane helix</keyword>
<evidence type="ECO:0000256" key="1">
    <source>
        <dbReference type="SAM" id="Phobius"/>
    </source>
</evidence>
<feature type="transmembrane region" description="Helical" evidence="1">
    <location>
        <begin position="419"/>
        <end position="438"/>
    </location>
</feature>
<keyword evidence="3" id="KW-1185">Reference proteome</keyword>
<evidence type="ECO:0000313" key="2">
    <source>
        <dbReference type="EMBL" id="GIG91892.1"/>
    </source>
</evidence>
<dbReference type="Proteomes" id="UP000646749">
    <property type="component" value="Unassembled WGS sequence"/>
</dbReference>
<dbReference type="RefSeq" id="WP_203870260.1">
    <property type="nucleotide sequence ID" value="NZ_BONW01000041.1"/>
</dbReference>
<evidence type="ECO:0008006" key="4">
    <source>
        <dbReference type="Google" id="ProtNLM"/>
    </source>
</evidence>
<reference evidence="2 3" key="1">
    <citation type="submission" date="2021-01" db="EMBL/GenBank/DDBJ databases">
        <title>Whole genome shotgun sequence of Plantactinospora endophytica NBRC 110450.</title>
        <authorList>
            <person name="Komaki H."/>
            <person name="Tamura T."/>
        </authorList>
    </citation>
    <scope>NUCLEOTIDE SEQUENCE [LARGE SCALE GENOMIC DNA]</scope>
    <source>
        <strain evidence="2 3">NBRC 110450</strain>
    </source>
</reference>
<feature type="transmembrane region" description="Helical" evidence="1">
    <location>
        <begin position="191"/>
        <end position="212"/>
    </location>
</feature>
<gene>
    <name evidence="2" type="ORF">Pen02_68280</name>
</gene>
<comment type="caution">
    <text evidence="2">The sequence shown here is derived from an EMBL/GenBank/DDBJ whole genome shotgun (WGS) entry which is preliminary data.</text>
</comment>
<keyword evidence="1" id="KW-0812">Transmembrane</keyword>
<dbReference type="EMBL" id="BONW01000041">
    <property type="protein sequence ID" value="GIG91892.1"/>
    <property type="molecule type" value="Genomic_DNA"/>
</dbReference>
<protein>
    <recommendedName>
        <fullName evidence="4">ABC transporter permease</fullName>
    </recommendedName>
</protein>
<feature type="transmembrane region" description="Helical" evidence="1">
    <location>
        <begin position="348"/>
        <end position="366"/>
    </location>
</feature>
<evidence type="ECO:0000313" key="3">
    <source>
        <dbReference type="Proteomes" id="UP000646749"/>
    </source>
</evidence>
<feature type="transmembrane region" description="Helical" evidence="1">
    <location>
        <begin position="81"/>
        <end position="106"/>
    </location>
</feature>
<dbReference type="Pfam" id="PF19814">
    <property type="entry name" value="DUF6297"/>
    <property type="match status" value="1"/>
</dbReference>
<name>A0ABQ4ECD5_9ACTN</name>
<feature type="transmembrane region" description="Helical" evidence="1">
    <location>
        <begin position="156"/>
        <end position="179"/>
    </location>
</feature>
<feature type="transmembrane region" description="Helical" evidence="1">
    <location>
        <begin position="491"/>
        <end position="513"/>
    </location>
</feature>
<feature type="transmembrane region" description="Helical" evidence="1">
    <location>
        <begin position="387"/>
        <end position="413"/>
    </location>
</feature>
<feature type="transmembrane region" description="Helical" evidence="1">
    <location>
        <begin position="232"/>
        <end position="249"/>
    </location>
</feature>
<organism evidence="2 3">
    <name type="scientific">Plantactinospora endophytica</name>
    <dbReference type="NCBI Taxonomy" id="673535"/>
    <lineage>
        <taxon>Bacteria</taxon>
        <taxon>Bacillati</taxon>
        <taxon>Actinomycetota</taxon>
        <taxon>Actinomycetes</taxon>
        <taxon>Micromonosporales</taxon>
        <taxon>Micromonosporaceae</taxon>
        <taxon>Plantactinospora</taxon>
    </lineage>
</organism>
<sequence>MPSPAATGTAGTGPAAAGSVAPVRSWLRERRRAGSRPGAHAERAYVWLLGILIGGAVLAGNAPRVVAVFSQGRPVTPPPGILLAIGVLWYAAVLLGAARLGPLAAVPARLSWLLPSPTDRRGLLRPTALAVLGVATIAGLLHGAFVSWAVVAPTELLVLLAGGIGGLFVGGLATLAQTFTDGPAVLLERAALLLGAVAAALTVLAPPGRLAVVAGLGPWGWPQAVVDAPPGALAAAGVVAVGVAGLALLRLDRVRLTSLAAGGTFAETVSTGVVTLDLGTAARTVEERRWAARSPRRTGLPRLPGPLAVLAHDVTALRRSPGRLALAAGALLPPVLLAEVAGPGPVVAVGWLLCGFAAVGAVTGNARRDRDLPALARLLGLPGRVLLTARLVLPVLVGCAWGAGSLALVAGALPGGPTWPLLGAVAGPALAVGALRAARRGAVRHDLPPLVTPMGMVPTGPLHRLVTGVDLGLLATLPTLLAIGAGDPAGWLPVQALAALLGLAGFVLVAGGIRRNGAH</sequence>
<accession>A0ABQ4ECD5</accession>
<feature type="transmembrane region" description="Helical" evidence="1">
    <location>
        <begin position="465"/>
        <end position="485"/>
    </location>
</feature>
<dbReference type="InterPro" id="IPR046264">
    <property type="entry name" value="DUF6297"/>
</dbReference>